<dbReference type="InterPro" id="IPR004158">
    <property type="entry name" value="DUF247_pln"/>
</dbReference>
<name>A0A2G5CZG2_AQUCA</name>
<organism evidence="2 3">
    <name type="scientific">Aquilegia coerulea</name>
    <name type="common">Rocky mountain columbine</name>
    <dbReference type="NCBI Taxonomy" id="218851"/>
    <lineage>
        <taxon>Eukaryota</taxon>
        <taxon>Viridiplantae</taxon>
        <taxon>Streptophyta</taxon>
        <taxon>Embryophyta</taxon>
        <taxon>Tracheophyta</taxon>
        <taxon>Spermatophyta</taxon>
        <taxon>Magnoliopsida</taxon>
        <taxon>Ranunculales</taxon>
        <taxon>Ranunculaceae</taxon>
        <taxon>Thalictroideae</taxon>
        <taxon>Aquilegia</taxon>
    </lineage>
</organism>
<keyword evidence="3" id="KW-1185">Reference proteome</keyword>
<reference evidence="2 3" key="1">
    <citation type="submission" date="2017-09" db="EMBL/GenBank/DDBJ databases">
        <title>WGS assembly of Aquilegia coerulea Goldsmith.</title>
        <authorList>
            <person name="Hodges S."/>
            <person name="Kramer E."/>
            <person name="Nordborg M."/>
            <person name="Tomkins J."/>
            <person name="Borevitz J."/>
            <person name="Derieg N."/>
            <person name="Yan J."/>
            <person name="Mihaltcheva S."/>
            <person name="Hayes R.D."/>
            <person name="Rokhsar D."/>
        </authorList>
    </citation>
    <scope>NUCLEOTIDE SEQUENCE [LARGE SCALE GENOMIC DNA]</scope>
    <source>
        <strain evidence="3">cv. Goldsmith</strain>
    </source>
</reference>
<dbReference type="AlphaFoldDB" id="A0A2G5CZG2"/>
<dbReference type="PANTHER" id="PTHR31170:SF25">
    <property type="entry name" value="BNAA09G04570D PROTEIN"/>
    <property type="match status" value="1"/>
</dbReference>
<dbReference type="EMBL" id="KZ305050">
    <property type="protein sequence ID" value="PIA36651.1"/>
    <property type="molecule type" value="Genomic_DNA"/>
</dbReference>
<feature type="transmembrane region" description="Helical" evidence="1">
    <location>
        <begin position="419"/>
        <end position="443"/>
    </location>
</feature>
<accession>A0A2G5CZG2</accession>
<dbReference type="PANTHER" id="PTHR31170">
    <property type="entry name" value="BNAC04G53230D PROTEIN"/>
    <property type="match status" value="1"/>
</dbReference>
<keyword evidence="1" id="KW-1133">Transmembrane helix</keyword>
<dbReference type="Pfam" id="PF03140">
    <property type="entry name" value="DUF247"/>
    <property type="match status" value="1"/>
</dbReference>
<evidence type="ECO:0000256" key="1">
    <source>
        <dbReference type="SAM" id="Phobius"/>
    </source>
</evidence>
<proteinExistence type="predicted"/>
<evidence type="ECO:0000313" key="3">
    <source>
        <dbReference type="Proteomes" id="UP000230069"/>
    </source>
</evidence>
<dbReference type="STRING" id="218851.A0A2G5CZG2"/>
<dbReference type="OrthoDB" id="1849062at2759"/>
<keyword evidence="1" id="KW-0472">Membrane</keyword>
<protein>
    <submittedName>
        <fullName evidence="2">Uncharacterized protein</fullName>
    </submittedName>
</protein>
<sequence length="450" mass="52647">MESHSHHSGRSSREIFLTKCYRTVFIESRHEKRLPLIQKVPPKLREVETNKDCFDPLVVSIGPYHYGREECHIMEDLKYKRAKRLLSISSRCHDTFEDLYDMVLKVVKENDLRAHYAYNFSDEFDDEQFAAIMFLDGCFILDFICYWLYEDCKEEEEGARERDNSIMRDLFLLENQLPFLVLQELMRKIYIGDIKKRIWIEEEDEEELLWTTREDAQETIIRFINQQIVPHEDILNSDHYSSEQPQPLHLLDCLRTRLEGKYRPPESKREKYQLIRSAKELKAARTVFKSSCEHVLSQISFHSGMIFAECSLPTIVINNSTKSIFLNLAAYEMCPDASLYKVVTSYICLMDDLINDADDVKVLCSEGILLNFLGSNQQLADLFNQMPNQLAPDHSIYSHVKQCMASHYAKKRIRFLNSWASLGVTAASLALILTFIQTFFTIFPTDSFKN</sequence>
<gene>
    <name evidence="2" type="ORF">AQUCO_03300099v1</name>
</gene>
<evidence type="ECO:0000313" key="2">
    <source>
        <dbReference type="EMBL" id="PIA36651.1"/>
    </source>
</evidence>
<keyword evidence="1" id="KW-0812">Transmembrane</keyword>
<dbReference type="Proteomes" id="UP000230069">
    <property type="component" value="Unassembled WGS sequence"/>
</dbReference>
<dbReference type="InParanoid" id="A0A2G5CZG2"/>